<proteinExistence type="predicted"/>
<dbReference type="Proteomes" id="UP001221302">
    <property type="component" value="Unassembled WGS sequence"/>
</dbReference>
<name>A0AAE3TDV1_9BACT</name>
<dbReference type="RefSeq" id="WP_321535574.1">
    <property type="nucleotide sequence ID" value="NZ_JARGDL010000007.1"/>
</dbReference>
<dbReference type="EMBL" id="JARGDL010000007">
    <property type="protein sequence ID" value="MDF1611807.1"/>
    <property type="molecule type" value="Genomic_DNA"/>
</dbReference>
<evidence type="ECO:0008006" key="3">
    <source>
        <dbReference type="Google" id="ProtNLM"/>
    </source>
</evidence>
<dbReference type="InterPro" id="IPR013783">
    <property type="entry name" value="Ig-like_fold"/>
</dbReference>
<dbReference type="PROSITE" id="PS51257">
    <property type="entry name" value="PROKAR_LIPOPROTEIN"/>
    <property type="match status" value="1"/>
</dbReference>
<evidence type="ECO:0000313" key="1">
    <source>
        <dbReference type="EMBL" id="MDF1611807.1"/>
    </source>
</evidence>
<dbReference type="InterPro" id="IPR036116">
    <property type="entry name" value="FN3_sf"/>
</dbReference>
<keyword evidence="2" id="KW-1185">Reference proteome</keyword>
<dbReference type="AlphaFoldDB" id="A0AAE3TDV1"/>
<evidence type="ECO:0000313" key="2">
    <source>
        <dbReference type="Proteomes" id="UP001221302"/>
    </source>
</evidence>
<reference evidence="1" key="1">
    <citation type="submission" date="2023-03" db="EMBL/GenBank/DDBJ databases">
        <title>Stygiobacter electus gen. nov., sp. nov., facultatively anaerobic thermotolerant bacterium of the class Ignavibacteria from a well of Yessentuki mineral water deposit.</title>
        <authorList>
            <person name="Podosokorskaya O.A."/>
            <person name="Elcheninov A.G."/>
            <person name="Petrova N.F."/>
            <person name="Zavarzina D.G."/>
            <person name="Kublanov I.V."/>
            <person name="Merkel A.Y."/>
        </authorList>
    </citation>
    <scope>NUCLEOTIDE SEQUENCE</scope>
    <source>
        <strain evidence="1">09-Me</strain>
    </source>
</reference>
<accession>A0AAE3TDV1</accession>
<sequence length="317" mass="37082">MKIYNLLLMLLFLSCREKEITFYEDNSVPQIPMGFKVYGAFDGQIGLEWIPNNSTDRYLIYRSVSDSLNFSLIKTTSDKFYLDTKLEYELTYFYKLKAINKDYKESGFTKIVFAKPENIYTPTRPIIESVIPKNTNGELSINLKWTQLFDTDISYYEIFRDTSDFFYNMDEVYKKTNSTFFEDKTNLKVLQNFYYRIKAVDKGGLKSQATLAVTAKILDLPKQVYPSNNGIINKLNEIKFITCSLPAVYKITIFEYNTDILVFETSLNTNKIKEEVSLPMNLNLNIGKKYKWRIIAFLPNSNEPNSITDFYNFTLIQ</sequence>
<organism evidence="1 2">
    <name type="scientific">Stygiobacter electus</name>
    <dbReference type="NCBI Taxonomy" id="3032292"/>
    <lineage>
        <taxon>Bacteria</taxon>
        <taxon>Pseudomonadati</taxon>
        <taxon>Ignavibacteriota</taxon>
        <taxon>Ignavibacteria</taxon>
        <taxon>Ignavibacteriales</taxon>
        <taxon>Melioribacteraceae</taxon>
        <taxon>Stygiobacter</taxon>
    </lineage>
</organism>
<dbReference type="SUPFAM" id="SSF49265">
    <property type="entry name" value="Fibronectin type III"/>
    <property type="match status" value="1"/>
</dbReference>
<protein>
    <recommendedName>
        <fullName evidence="3">Fibronectin type-III domain-containing protein</fullName>
    </recommendedName>
</protein>
<dbReference type="Gene3D" id="2.60.40.10">
    <property type="entry name" value="Immunoglobulins"/>
    <property type="match status" value="2"/>
</dbReference>
<gene>
    <name evidence="1" type="ORF">P0M35_06570</name>
</gene>
<comment type="caution">
    <text evidence="1">The sequence shown here is derived from an EMBL/GenBank/DDBJ whole genome shotgun (WGS) entry which is preliminary data.</text>
</comment>